<reference evidence="2 3" key="1">
    <citation type="submission" date="2016-10" db="EMBL/GenBank/DDBJ databases">
        <authorList>
            <person name="de Groot N.N."/>
        </authorList>
    </citation>
    <scope>NUCLEOTIDE SEQUENCE [LARGE SCALE GENOMIC DNA]</scope>
    <source>
        <strain evidence="2 3">DSM 21001</strain>
    </source>
</reference>
<dbReference type="InterPro" id="IPR038725">
    <property type="entry name" value="YdaG_split_barrel_FMN-bd"/>
</dbReference>
<accession>A0A1I6MJ79</accession>
<dbReference type="PANTHER" id="PTHR34818">
    <property type="entry name" value="PROTEIN BLI-3"/>
    <property type="match status" value="1"/>
</dbReference>
<dbReference type="SUPFAM" id="SSF50475">
    <property type="entry name" value="FMN-binding split barrel"/>
    <property type="match status" value="1"/>
</dbReference>
<dbReference type="InterPro" id="IPR052917">
    <property type="entry name" value="Stress-Dev_Protein"/>
</dbReference>
<dbReference type="EMBL" id="FOZL01000001">
    <property type="protein sequence ID" value="SFS15733.1"/>
    <property type="molecule type" value="Genomic_DNA"/>
</dbReference>
<dbReference type="RefSeq" id="WP_089841912.1">
    <property type="nucleotide sequence ID" value="NZ_FOZL01000001.1"/>
</dbReference>
<organism evidence="2 3">
    <name type="scientific">Granulicella pectinivorans</name>
    <dbReference type="NCBI Taxonomy" id="474950"/>
    <lineage>
        <taxon>Bacteria</taxon>
        <taxon>Pseudomonadati</taxon>
        <taxon>Acidobacteriota</taxon>
        <taxon>Terriglobia</taxon>
        <taxon>Terriglobales</taxon>
        <taxon>Acidobacteriaceae</taxon>
        <taxon>Granulicella</taxon>
    </lineage>
</organism>
<evidence type="ECO:0000313" key="2">
    <source>
        <dbReference type="EMBL" id="SFS15733.1"/>
    </source>
</evidence>
<keyword evidence="3" id="KW-1185">Reference proteome</keyword>
<name>A0A1I6MJ79_9BACT</name>
<gene>
    <name evidence="2" type="ORF">SAMN05421771_2770</name>
</gene>
<dbReference type="Proteomes" id="UP000199024">
    <property type="component" value="Unassembled WGS sequence"/>
</dbReference>
<dbReference type="Gene3D" id="2.30.110.10">
    <property type="entry name" value="Electron Transport, Fmn-binding Protein, Chain A"/>
    <property type="match status" value="1"/>
</dbReference>
<dbReference type="PANTHER" id="PTHR34818:SF1">
    <property type="entry name" value="PROTEIN BLI-3"/>
    <property type="match status" value="1"/>
</dbReference>
<dbReference type="InterPro" id="IPR012349">
    <property type="entry name" value="Split_barrel_FMN-bd"/>
</dbReference>
<dbReference type="AlphaFoldDB" id="A0A1I6MJ79"/>
<proteinExistence type="predicted"/>
<sequence length="169" mass="18427">MSDTKHLTGREGLAKIGDLIKDIRMCMMTTAAPDGSFDARPMATQVPDDFDGTLWFLTSNASGKVAEIRQYEHVSLLYADKGDSKYLTVKGLASVSQDKARIHELWNPIYKAWFPNGEGDPNIAVLAVRITEAEYWEASSSRLVRGIKYLAAAATGGKVDVGETGKVTV</sequence>
<feature type="domain" description="General stress protein FMN-binding split barrel" evidence="1">
    <location>
        <begin position="13"/>
        <end position="160"/>
    </location>
</feature>
<dbReference type="OrthoDB" id="9795235at2"/>
<dbReference type="Pfam" id="PF16242">
    <property type="entry name" value="Pyrid_ox_like"/>
    <property type="match status" value="1"/>
</dbReference>
<evidence type="ECO:0000259" key="1">
    <source>
        <dbReference type="Pfam" id="PF16242"/>
    </source>
</evidence>
<protein>
    <submittedName>
        <fullName evidence="2">General stress protein 26</fullName>
    </submittedName>
</protein>
<evidence type="ECO:0000313" key="3">
    <source>
        <dbReference type="Proteomes" id="UP000199024"/>
    </source>
</evidence>
<dbReference type="STRING" id="474950.SAMN05421771_2770"/>